<protein>
    <submittedName>
        <fullName evidence="1">CLUMA_CG014694, isoform A</fullName>
    </submittedName>
</protein>
<dbReference type="AlphaFoldDB" id="A0A1J1IR53"/>
<reference evidence="1 2" key="1">
    <citation type="submission" date="2015-04" db="EMBL/GenBank/DDBJ databases">
        <authorList>
            <person name="Syromyatnikov M.Y."/>
            <person name="Popov V.N."/>
        </authorList>
    </citation>
    <scope>NUCLEOTIDE SEQUENCE [LARGE SCALE GENOMIC DNA]</scope>
</reference>
<organism evidence="1 2">
    <name type="scientific">Clunio marinus</name>
    <dbReference type="NCBI Taxonomy" id="568069"/>
    <lineage>
        <taxon>Eukaryota</taxon>
        <taxon>Metazoa</taxon>
        <taxon>Ecdysozoa</taxon>
        <taxon>Arthropoda</taxon>
        <taxon>Hexapoda</taxon>
        <taxon>Insecta</taxon>
        <taxon>Pterygota</taxon>
        <taxon>Neoptera</taxon>
        <taxon>Endopterygota</taxon>
        <taxon>Diptera</taxon>
        <taxon>Nematocera</taxon>
        <taxon>Chironomoidea</taxon>
        <taxon>Chironomidae</taxon>
        <taxon>Clunio</taxon>
    </lineage>
</organism>
<sequence length="125" mass="14440">MKIFISIAYSICFVMRSSVLLKKSKRGVVEIVKDTTMLNHEILNDFNIVKCTISTLFLFFKYKVEDRHGMSSSCLHSSSDELFCFTFIAFGKSMSKLTGIWKVTLKDQDFDGQCLLARVFWKQNI</sequence>
<evidence type="ECO:0000313" key="2">
    <source>
        <dbReference type="Proteomes" id="UP000183832"/>
    </source>
</evidence>
<gene>
    <name evidence="1" type="ORF">CLUMA_CG014694</name>
</gene>
<accession>A0A1J1IR53</accession>
<dbReference type="Proteomes" id="UP000183832">
    <property type="component" value="Unassembled WGS sequence"/>
</dbReference>
<evidence type="ECO:0000313" key="1">
    <source>
        <dbReference type="EMBL" id="CRL00969.1"/>
    </source>
</evidence>
<dbReference type="EMBL" id="CVRI01000055">
    <property type="protein sequence ID" value="CRL00969.1"/>
    <property type="molecule type" value="Genomic_DNA"/>
</dbReference>
<proteinExistence type="predicted"/>
<name>A0A1J1IR53_9DIPT</name>
<keyword evidence="2" id="KW-1185">Reference proteome</keyword>